<feature type="compositionally biased region" description="Low complexity" evidence="1">
    <location>
        <begin position="263"/>
        <end position="280"/>
    </location>
</feature>
<dbReference type="FunFam" id="1.25.40.90:FF:000006">
    <property type="entry name" value="Clathrin interactor 1"/>
    <property type="match status" value="1"/>
</dbReference>
<dbReference type="CDD" id="cd16992">
    <property type="entry name" value="ENTH_Ent3"/>
    <property type="match status" value="1"/>
</dbReference>
<feature type="region of interest" description="Disordered" evidence="1">
    <location>
        <begin position="443"/>
        <end position="485"/>
    </location>
</feature>
<feature type="compositionally biased region" description="Low complexity" evidence="1">
    <location>
        <begin position="364"/>
        <end position="376"/>
    </location>
</feature>
<feature type="compositionally biased region" description="Basic and acidic residues" evidence="1">
    <location>
        <begin position="143"/>
        <end position="153"/>
    </location>
</feature>
<dbReference type="InterPro" id="IPR008942">
    <property type="entry name" value="ENTH_VHS"/>
</dbReference>
<feature type="compositionally biased region" description="Polar residues" evidence="1">
    <location>
        <begin position="178"/>
        <end position="195"/>
    </location>
</feature>
<dbReference type="GO" id="GO:0030276">
    <property type="term" value="F:clathrin binding"/>
    <property type="evidence" value="ECO:0007669"/>
    <property type="project" value="TreeGrafter"/>
</dbReference>
<dbReference type="GO" id="GO:0005886">
    <property type="term" value="C:plasma membrane"/>
    <property type="evidence" value="ECO:0007669"/>
    <property type="project" value="TreeGrafter"/>
</dbReference>
<dbReference type="Gene3D" id="1.25.40.90">
    <property type="match status" value="1"/>
</dbReference>
<protein>
    <submittedName>
        <fullName evidence="3">Epsin-3, clathrin recruitment and traffic between the Golgi and endosome</fullName>
    </submittedName>
</protein>
<proteinExistence type="predicted"/>
<dbReference type="EMBL" id="JANBPY010000706">
    <property type="protein sequence ID" value="KAJ1964386.1"/>
    <property type="molecule type" value="Genomic_DNA"/>
</dbReference>
<dbReference type="GO" id="GO:0030125">
    <property type="term" value="C:clathrin vesicle coat"/>
    <property type="evidence" value="ECO:0007669"/>
    <property type="project" value="TreeGrafter"/>
</dbReference>
<feature type="compositionally biased region" description="Polar residues" evidence="1">
    <location>
        <begin position="444"/>
        <end position="477"/>
    </location>
</feature>
<dbReference type="AlphaFoldDB" id="A0A9W8AV31"/>
<dbReference type="InterPro" id="IPR013809">
    <property type="entry name" value="ENTH"/>
</dbReference>
<evidence type="ECO:0000313" key="4">
    <source>
        <dbReference type="Proteomes" id="UP001150925"/>
    </source>
</evidence>
<feature type="region of interest" description="Disordered" evidence="1">
    <location>
        <begin position="397"/>
        <end position="431"/>
    </location>
</feature>
<gene>
    <name evidence="3" type="primary">ENT3</name>
    <name evidence="3" type="ORF">IWQ62_002951</name>
</gene>
<dbReference type="SMART" id="SM00273">
    <property type="entry name" value="ENTH"/>
    <property type="match status" value="1"/>
</dbReference>
<keyword evidence="4" id="KW-1185">Reference proteome</keyword>
<feature type="compositionally biased region" description="Polar residues" evidence="1">
    <location>
        <begin position="205"/>
        <end position="227"/>
    </location>
</feature>
<dbReference type="PANTHER" id="PTHR12276">
    <property type="entry name" value="EPSIN/ENT-RELATED"/>
    <property type="match status" value="1"/>
</dbReference>
<evidence type="ECO:0000256" key="1">
    <source>
        <dbReference type="SAM" id="MobiDB-lite"/>
    </source>
</evidence>
<dbReference type="GO" id="GO:0006895">
    <property type="term" value="P:Golgi to endosome transport"/>
    <property type="evidence" value="ECO:0007669"/>
    <property type="project" value="TreeGrafter"/>
</dbReference>
<feature type="region of interest" description="Disordered" evidence="1">
    <location>
        <begin position="341"/>
        <end position="383"/>
    </location>
</feature>
<feature type="compositionally biased region" description="Low complexity" evidence="1">
    <location>
        <begin position="313"/>
        <end position="327"/>
    </location>
</feature>
<evidence type="ECO:0000313" key="3">
    <source>
        <dbReference type="EMBL" id="KAJ1964386.1"/>
    </source>
</evidence>
<comment type="caution">
    <text evidence="3">The sequence shown here is derived from an EMBL/GenBank/DDBJ whole genome shotgun (WGS) entry which is preliminary data.</text>
</comment>
<evidence type="ECO:0000259" key="2">
    <source>
        <dbReference type="PROSITE" id="PS50942"/>
    </source>
</evidence>
<dbReference type="Pfam" id="PF01417">
    <property type="entry name" value="ENTH"/>
    <property type="match status" value="1"/>
</dbReference>
<reference evidence="3" key="1">
    <citation type="submission" date="2022-07" db="EMBL/GenBank/DDBJ databases">
        <title>Phylogenomic reconstructions and comparative analyses of Kickxellomycotina fungi.</title>
        <authorList>
            <person name="Reynolds N.K."/>
            <person name="Stajich J.E."/>
            <person name="Barry K."/>
            <person name="Grigoriev I.V."/>
            <person name="Crous P."/>
            <person name="Smith M.E."/>
        </authorList>
    </citation>
    <scope>NUCLEOTIDE SEQUENCE</scope>
    <source>
        <strain evidence="3">RSA 1196</strain>
    </source>
</reference>
<organism evidence="3 4">
    <name type="scientific">Dispira parvispora</name>
    <dbReference type="NCBI Taxonomy" id="1520584"/>
    <lineage>
        <taxon>Eukaryota</taxon>
        <taxon>Fungi</taxon>
        <taxon>Fungi incertae sedis</taxon>
        <taxon>Zoopagomycota</taxon>
        <taxon>Kickxellomycotina</taxon>
        <taxon>Dimargaritomycetes</taxon>
        <taxon>Dimargaritales</taxon>
        <taxon>Dimargaritaceae</taxon>
        <taxon>Dispira</taxon>
    </lineage>
</organism>
<dbReference type="OrthoDB" id="4033880at2759"/>
<feature type="region of interest" description="Disordered" evidence="1">
    <location>
        <begin position="143"/>
        <end position="327"/>
    </location>
</feature>
<name>A0A9W8AV31_9FUNG</name>
<sequence length="485" mass="51830">MDSLSLWDVKDMLNKVKNVVMNYTDMEIKVNEATNNDPWGASGTLMREIAQGTQNYQYFNEIMPCIYRKFSECEASEWRQIYKSLTLLEFLVKNGAERVVEDVRSHLTTVKMLRNFHFIDDQGKDQGINVRQRAKELMELVKDSSRVREERAKAKVNRNKYTGVESSGSRYGGFGSNEGFSSYQDGSDSPASSSRYRGDYDDESASTNYSSGNQSSATATPRMQSARYSGASRRKPSVPQPAPSQPEVNLLDLDDPPLPVNQPTPTAALGLTTASATVTGPNDDDWGDFQSTEPNDGLAAPSVQPSVGLSSLAGSTTMTAAPSSSSGNVLADNLDLLSLNSSNPTPSATTSTIIPLAPNPVLPTPTTSSPAAPSSTKTGGQTSHLWNLNANLVSLDSLGNRSSSQQGKRTDKPSMSTLASMQAKQKLESAQNVGLTSAMGASGWTGQLPSQPVTTATPALVPSASTGKQSGASTPLSKNDLDLFL</sequence>
<dbReference type="GO" id="GO:0006897">
    <property type="term" value="P:endocytosis"/>
    <property type="evidence" value="ECO:0007669"/>
    <property type="project" value="TreeGrafter"/>
</dbReference>
<feature type="compositionally biased region" description="Low complexity" evidence="1">
    <location>
        <begin position="341"/>
        <end position="356"/>
    </location>
</feature>
<dbReference type="SUPFAM" id="SSF48464">
    <property type="entry name" value="ENTH/VHS domain"/>
    <property type="match status" value="1"/>
</dbReference>
<feature type="domain" description="ENTH" evidence="2">
    <location>
        <begin position="18"/>
        <end position="151"/>
    </location>
</feature>
<dbReference type="PANTHER" id="PTHR12276:SF45">
    <property type="entry name" value="CLATHRIN INTERACTOR 1"/>
    <property type="match status" value="1"/>
</dbReference>
<dbReference type="PROSITE" id="PS50942">
    <property type="entry name" value="ENTH"/>
    <property type="match status" value="1"/>
</dbReference>
<dbReference type="Proteomes" id="UP001150925">
    <property type="component" value="Unassembled WGS sequence"/>
</dbReference>
<dbReference type="GO" id="GO:0005543">
    <property type="term" value="F:phospholipid binding"/>
    <property type="evidence" value="ECO:0007669"/>
    <property type="project" value="TreeGrafter"/>
</dbReference>
<dbReference type="GO" id="GO:0005829">
    <property type="term" value="C:cytosol"/>
    <property type="evidence" value="ECO:0007669"/>
    <property type="project" value="GOC"/>
</dbReference>
<accession>A0A9W8AV31</accession>
<dbReference type="GO" id="GO:0005768">
    <property type="term" value="C:endosome"/>
    <property type="evidence" value="ECO:0007669"/>
    <property type="project" value="TreeGrafter"/>
</dbReference>